<sequence>MYFGRRQPIALQLKFECSAAHDIILMEQLMYCSESCQILYCFQGEKAPRTKE</sequence>
<name>A0A839U7Y0_9HYPH</name>
<keyword evidence="2" id="KW-1185">Reference proteome</keyword>
<proteinExistence type="predicted"/>
<reference evidence="1 2" key="1">
    <citation type="submission" date="2020-08" db="EMBL/GenBank/DDBJ databases">
        <title>Genomic Encyclopedia of Type Strains, Phase III (KMG-III): the genomes of soil and plant-associated and newly described type strains.</title>
        <authorList>
            <person name="Whitman W."/>
        </authorList>
    </citation>
    <scope>NUCLEOTIDE SEQUENCE [LARGE SCALE GENOMIC DNA]</scope>
    <source>
        <strain evidence="1 2">CECT 7015</strain>
    </source>
</reference>
<protein>
    <submittedName>
        <fullName evidence="1">Uncharacterized protein</fullName>
    </submittedName>
</protein>
<dbReference type="Proteomes" id="UP000554520">
    <property type="component" value="Unassembled WGS sequence"/>
</dbReference>
<organism evidence="1 2">
    <name type="scientific">Phyllobacterium trifolii</name>
    <dbReference type="NCBI Taxonomy" id="300193"/>
    <lineage>
        <taxon>Bacteria</taxon>
        <taxon>Pseudomonadati</taxon>
        <taxon>Pseudomonadota</taxon>
        <taxon>Alphaproteobacteria</taxon>
        <taxon>Hyphomicrobiales</taxon>
        <taxon>Phyllobacteriaceae</taxon>
        <taxon>Phyllobacterium</taxon>
    </lineage>
</organism>
<evidence type="ECO:0000313" key="1">
    <source>
        <dbReference type="EMBL" id="MBB3144279.1"/>
    </source>
</evidence>
<evidence type="ECO:0000313" key="2">
    <source>
        <dbReference type="Proteomes" id="UP000554520"/>
    </source>
</evidence>
<gene>
    <name evidence="1" type="ORF">FHS21_000675</name>
</gene>
<dbReference type="AlphaFoldDB" id="A0A839U7Y0"/>
<comment type="caution">
    <text evidence="1">The sequence shown here is derived from an EMBL/GenBank/DDBJ whole genome shotgun (WGS) entry which is preliminary data.</text>
</comment>
<dbReference type="EMBL" id="JACHXN010000002">
    <property type="protein sequence ID" value="MBB3144279.1"/>
    <property type="molecule type" value="Genomic_DNA"/>
</dbReference>
<accession>A0A839U7Y0</accession>